<keyword evidence="4" id="KW-1185">Reference proteome</keyword>
<dbReference type="EMBL" id="MU006561">
    <property type="protein sequence ID" value="KAF2751723.1"/>
    <property type="molecule type" value="Genomic_DNA"/>
</dbReference>
<evidence type="ECO:0000256" key="2">
    <source>
        <dbReference type="SAM" id="Phobius"/>
    </source>
</evidence>
<keyword evidence="2" id="KW-0812">Transmembrane</keyword>
<feature type="coiled-coil region" evidence="1">
    <location>
        <begin position="130"/>
        <end position="184"/>
    </location>
</feature>
<sequence length="653" mass="72881">MMFSFKDLMDIVQALPPKDAEGSGLPEIVPCVHPEGTHLTFITGEKAATELTNLVHAGSGLLSPSQLGEQVGISTVMVNKWAEATPDVCSFTKDNKILSYGLRCDIQQQLQQFLEQYPCPKAVWAHTLRLESKDRLIKELEDEVGKVEAVDGFYVSQSYKDTLAKALRQDLEQALRDKKQVQIVLENLPGSPPKWLVSGRGGVLEIALRDVSPGAFGRVQEDGASITCVPLELMLENRDLELEKLREGEGKDAWLDLATFLRTYPEVYTDTEDVRTHLASMPWIKVCGDLAVSSACCTKAINLIVKALEGQGYAGLETLVAMITPGREPPEELYEDIQRSLWEALATTSDINPDTLYTSGPFIMTLKTYTDSREQLLQLAAVDALTQWQHVKSHPDSELKFRLSDILASAPTPHHVLDSLSKEKSLQKEAETRFWEVVSRFEKDNEAEFATLWIDRVSSKQKLYTAALSTITEGKLRNQLSDLLAAYLSRDLIPDTLAKARSQGLLLSRKTKKDVQKLETKLQTLSDLTTLLAALDKFQSRQNIPELDDAALKETKREMVADMVRRMQKQKDGAALFLILVIVLLSSHGNGVIYATGKLAPKLLKLLKGKVGDEVYTRLEGWKDKARAGSLEEEDRVGMREMALKEVEERKVE</sequence>
<keyword evidence="2" id="KW-1133">Transmembrane helix</keyword>
<organism evidence="3 4">
    <name type="scientific">Sporormia fimetaria CBS 119925</name>
    <dbReference type="NCBI Taxonomy" id="1340428"/>
    <lineage>
        <taxon>Eukaryota</taxon>
        <taxon>Fungi</taxon>
        <taxon>Dikarya</taxon>
        <taxon>Ascomycota</taxon>
        <taxon>Pezizomycotina</taxon>
        <taxon>Dothideomycetes</taxon>
        <taxon>Pleosporomycetidae</taxon>
        <taxon>Pleosporales</taxon>
        <taxon>Sporormiaceae</taxon>
        <taxon>Sporormia</taxon>
    </lineage>
</organism>
<keyword evidence="1" id="KW-0175">Coiled coil</keyword>
<feature type="transmembrane region" description="Helical" evidence="2">
    <location>
        <begin position="573"/>
        <end position="595"/>
    </location>
</feature>
<evidence type="ECO:0000313" key="4">
    <source>
        <dbReference type="Proteomes" id="UP000799440"/>
    </source>
</evidence>
<proteinExistence type="predicted"/>
<dbReference type="AlphaFoldDB" id="A0A6A6VNJ2"/>
<protein>
    <submittedName>
        <fullName evidence="3">Uncharacterized protein</fullName>
    </submittedName>
</protein>
<evidence type="ECO:0000313" key="3">
    <source>
        <dbReference type="EMBL" id="KAF2751723.1"/>
    </source>
</evidence>
<dbReference type="Proteomes" id="UP000799440">
    <property type="component" value="Unassembled WGS sequence"/>
</dbReference>
<name>A0A6A6VNJ2_9PLEO</name>
<gene>
    <name evidence="3" type="ORF">M011DRAFT_522694</name>
</gene>
<evidence type="ECO:0000256" key="1">
    <source>
        <dbReference type="SAM" id="Coils"/>
    </source>
</evidence>
<dbReference type="OrthoDB" id="3935714at2759"/>
<reference evidence="3" key="1">
    <citation type="journal article" date="2020" name="Stud. Mycol.">
        <title>101 Dothideomycetes genomes: a test case for predicting lifestyles and emergence of pathogens.</title>
        <authorList>
            <person name="Haridas S."/>
            <person name="Albert R."/>
            <person name="Binder M."/>
            <person name="Bloem J."/>
            <person name="Labutti K."/>
            <person name="Salamov A."/>
            <person name="Andreopoulos B."/>
            <person name="Baker S."/>
            <person name="Barry K."/>
            <person name="Bills G."/>
            <person name="Bluhm B."/>
            <person name="Cannon C."/>
            <person name="Castanera R."/>
            <person name="Culley D."/>
            <person name="Daum C."/>
            <person name="Ezra D."/>
            <person name="Gonzalez J."/>
            <person name="Henrissat B."/>
            <person name="Kuo A."/>
            <person name="Liang C."/>
            <person name="Lipzen A."/>
            <person name="Lutzoni F."/>
            <person name="Magnuson J."/>
            <person name="Mondo S."/>
            <person name="Nolan M."/>
            <person name="Ohm R."/>
            <person name="Pangilinan J."/>
            <person name="Park H.-J."/>
            <person name="Ramirez L."/>
            <person name="Alfaro M."/>
            <person name="Sun H."/>
            <person name="Tritt A."/>
            <person name="Yoshinaga Y."/>
            <person name="Zwiers L.-H."/>
            <person name="Turgeon B."/>
            <person name="Goodwin S."/>
            <person name="Spatafora J."/>
            <person name="Crous P."/>
            <person name="Grigoriev I."/>
        </authorList>
    </citation>
    <scope>NUCLEOTIDE SEQUENCE</scope>
    <source>
        <strain evidence="3">CBS 119925</strain>
    </source>
</reference>
<accession>A0A6A6VNJ2</accession>
<keyword evidence="2" id="KW-0472">Membrane</keyword>